<dbReference type="GO" id="GO:0003954">
    <property type="term" value="F:NADH dehydrogenase activity"/>
    <property type="evidence" value="ECO:0007669"/>
    <property type="project" value="TreeGrafter"/>
</dbReference>
<feature type="transmembrane region" description="Helical" evidence="17">
    <location>
        <begin position="218"/>
        <end position="237"/>
    </location>
</feature>
<dbReference type="GO" id="GO:0042773">
    <property type="term" value="P:ATP synthesis coupled electron transport"/>
    <property type="evidence" value="ECO:0007669"/>
    <property type="project" value="InterPro"/>
</dbReference>
<protein>
    <recommendedName>
        <fullName evidence="5 17">NADH-ubiquinone oxidoreductase chain 4</fullName>
        <ecNumber evidence="4 17">7.1.1.2</ecNumber>
    </recommendedName>
</protein>
<feature type="transmembrane region" description="Helical" evidence="17">
    <location>
        <begin position="249"/>
        <end position="267"/>
    </location>
</feature>
<dbReference type="InterPro" id="IPR003918">
    <property type="entry name" value="NADH_UbQ_OxRdtase"/>
</dbReference>
<feature type="transmembrane region" description="Helical" evidence="17">
    <location>
        <begin position="110"/>
        <end position="131"/>
    </location>
</feature>
<sequence length="448" mass="50250">MLKVLLGLIGVIPLLFMSPSWHLVHISFYVLAFMFMLLGGFPYLFYHVGYFLGCDVISFGLILLSFWICGLMVMASQSVVKYKYYEGGFLFMILFLMLMLYCTFSTCNLFLFYLFFEGSLIPTLFLILGWGYQPERVQAGMYLLFYTLLASLPLLVGIFYVYEGLGSLFIPFLTSEMEFSGSGLFYLAMVFAFLVKMPMFLVHLWLPKAHVEAPVSGSMILAGVLLKLGGYGLLRVFNLLTSLGLKFNFIWIGISLVGGCLVSFICLRQTDLKALVAYSSVAHMGLVLGGLLTLNYWGVCGAFTLMIAHGLCSSGLFCLTNISYERLGSRSLIINKGLMNFMPSMALWWFLLSSANMAAPPTLNLLGEISLLNSLVGWSWVSMVMLALLSFFSAAYTLYLFSYSQHGKLYSGLYSCVGGYTREYLLLFLHWVPLNLLILKAEPTLLWI</sequence>
<dbReference type="Pfam" id="PF01059">
    <property type="entry name" value="Oxidored_q5_N"/>
    <property type="match status" value="1"/>
</dbReference>
<feature type="domain" description="NADH:quinone oxidoreductase/Mrp antiporter transmembrane" evidence="18">
    <location>
        <begin position="108"/>
        <end position="392"/>
    </location>
</feature>
<comment type="function">
    <text evidence="17">Core subunit of the mitochondrial membrane respiratory chain NADH dehydrogenase (Complex I) which catalyzes electron transfer from NADH through the respiratory chain, using ubiquinone as an electron acceptor. Essential for the catalytic activity and assembly of complex I.</text>
</comment>
<evidence type="ECO:0000256" key="8">
    <source>
        <dbReference type="ARBA" id="ARBA00022692"/>
    </source>
</evidence>
<evidence type="ECO:0000256" key="12">
    <source>
        <dbReference type="ARBA" id="ARBA00023027"/>
    </source>
</evidence>
<dbReference type="EC" id="7.1.1.2" evidence="4 17"/>
<feature type="transmembrane region" description="Helical" evidence="17">
    <location>
        <begin position="50"/>
        <end position="75"/>
    </location>
</feature>
<evidence type="ECO:0000256" key="14">
    <source>
        <dbReference type="ARBA" id="ARBA00023128"/>
    </source>
</evidence>
<dbReference type="EMBL" id="MK951673">
    <property type="protein sequence ID" value="QHZ87544.1"/>
    <property type="molecule type" value="Genomic_DNA"/>
</dbReference>
<dbReference type="InterPro" id="IPR001750">
    <property type="entry name" value="ND/Mrp_TM"/>
</dbReference>
<name>A0A6C0R2D0_9INSE</name>
<evidence type="ECO:0000256" key="7">
    <source>
        <dbReference type="ARBA" id="ARBA00022660"/>
    </source>
</evidence>
<dbReference type="PANTHER" id="PTHR43507">
    <property type="entry name" value="NADH-UBIQUINONE OXIDOREDUCTASE CHAIN 4"/>
    <property type="match status" value="1"/>
</dbReference>
<dbReference type="GO" id="GO:0015990">
    <property type="term" value="P:electron transport coupled proton transport"/>
    <property type="evidence" value="ECO:0007669"/>
    <property type="project" value="TreeGrafter"/>
</dbReference>
<evidence type="ECO:0000259" key="19">
    <source>
        <dbReference type="Pfam" id="PF01059"/>
    </source>
</evidence>
<evidence type="ECO:0000256" key="6">
    <source>
        <dbReference type="ARBA" id="ARBA00022448"/>
    </source>
</evidence>
<evidence type="ECO:0000256" key="15">
    <source>
        <dbReference type="ARBA" id="ARBA00023136"/>
    </source>
</evidence>
<evidence type="ECO:0000313" key="20">
    <source>
        <dbReference type="EMBL" id="QHZ87544.1"/>
    </source>
</evidence>
<dbReference type="Pfam" id="PF00361">
    <property type="entry name" value="Proton_antipo_M"/>
    <property type="match status" value="1"/>
</dbReference>
<feature type="transmembrane region" description="Helical" evidence="17">
    <location>
        <begin position="378"/>
        <end position="401"/>
    </location>
</feature>
<dbReference type="GO" id="GO:0008137">
    <property type="term" value="F:NADH dehydrogenase (ubiquinone) activity"/>
    <property type="evidence" value="ECO:0007669"/>
    <property type="project" value="UniProtKB-UniRule"/>
</dbReference>
<feature type="transmembrane region" description="Helical" evidence="17">
    <location>
        <begin position="21"/>
        <end position="44"/>
    </location>
</feature>
<evidence type="ECO:0000259" key="18">
    <source>
        <dbReference type="Pfam" id="PF00361"/>
    </source>
</evidence>
<evidence type="ECO:0000256" key="5">
    <source>
        <dbReference type="ARBA" id="ARBA00021006"/>
    </source>
</evidence>
<keyword evidence="11 17" id="KW-1133">Transmembrane helix</keyword>
<feature type="transmembrane region" description="Helical" evidence="17">
    <location>
        <begin position="143"/>
        <end position="162"/>
    </location>
</feature>
<comment type="similarity">
    <text evidence="3 17">Belongs to the complex I subunit 4 family.</text>
</comment>
<evidence type="ECO:0000256" key="9">
    <source>
        <dbReference type="ARBA" id="ARBA00022967"/>
    </source>
</evidence>
<organism evidence="20">
    <name type="scientific">Parafronurus sp. XL-2019</name>
    <dbReference type="NCBI Taxonomy" id="2682731"/>
    <lineage>
        <taxon>Eukaryota</taxon>
        <taxon>Metazoa</taxon>
        <taxon>Ecdysozoa</taxon>
        <taxon>Arthropoda</taxon>
        <taxon>Hexapoda</taxon>
        <taxon>Insecta</taxon>
        <taxon>Pterygota</taxon>
        <taxon>Palaeoptera</taxon>
        <taxon>Ephemeroptera</taxon>
        <taxon>Setisura</taxon>
        <taxon>Heptageniidae</taxon>
        <taxon>Parafronurus</taxon>
    </lineage>
</organism>
<keyword evidence="10 17" id="KW-0249">Electron transport</keyword>
<geneLocation type="mitochondrion" evidence="20"/>
<comment type="function">
    <text evidence="1">Core subunit of the mitochondrial membrane respiratory chain NADH dehydrogenase (Complex I) that is believed to belong to the minimal assembly required for catalysis. Complex I functions in the transfer of electrons from NADH to the respiratory chain. The immediate electron acceptor for the enzyme is believed to be ubiquinone.</text>
</comment>
<dbReference type="InterPro" id="IPR000260">
    <property type="entry name" value="NADH4_N"/>
</dbReference>
<comment type="catalytic activity">
    <reaction evidence="16 17">
        <text>a ubiquinone + NADH + 5 H(+)(in) = a ubiquinol + NAD(+) + 4 H(+)(out)</text>
        <dbReference type="Rhea" id="RHEA:29091"/>
        <dbReference type="Rhea" id="RHEA-COMP:9565"/>
        <dbReference type="Rhea" id="RHEA-COMP:9566"/>
        <dbReference type="ChEBI" id="CHEBI:15378"/>
        <dbReference type="ChEBI" id="CHEBI:16389"/>
        <dbReference type="ChEBI" id="CHEBI:17976"/>
        <dbReference type="ChEBI" id="CHEBI:57540"/>
        <dbReference type="ChEBI" id="CHEBI:57945"/>
        <dbReference type="EC" id="7.1.1.2"/>
    </reaction>
</comment>
<evidence type="ECO:0000256" key="1">
    <source>
        <dbReference type="ARBA" id="ARBA00003257"/>
    </source>
</evidence>
<dbReference type="PRINTS" id="PR01437">
    <property type="entry name" value="NUOXDRDTASE4"/>
</dbReference>
<feature type="domain" description="NADH:ubiquinone oxidoreductase chain 4 N-terminal" evidence="19">
    <location>
        <begin position="1"/>
        <end position="103"/>
    </location>
</feature>
<reference evidence="20" key="1">
    <citation type="journal article" date="2019" name="Sci. Rep.">
        <title>The mitochondrial genomes of palaeopteran insects and insights into the early insect relationships.</title>
        <authorList>
            <person name="Song N."/>
            <person name="Li X."/>
            <person name="Yin X."/>
            <person name="Li X."/>
            <person name="Yin J."/>
            <person name="Pan P."/>
        </authorList>
    </citation>
    <scope>NUCLEOTIDE SEQUENCE</scope>
</reference>
<evidence type="ECO:0000256" key="13">
    <source>
        <dbReference type="ARBA" id="ARBA00023075"/>
    </source>
</evidence>
<comment type="subcellular location">
    <subcellularLocation>
        <location evidence="2 17">Mitochondrion membrane</location>
        <topology evidence="2 17">Multi-pass membrane protein</topology>
    </subcellularLocation>
</comment>
<dbReference type="GO" id="GO:0031966">
    <property type="term" value="C:mitochondrial membrane"/>
    <property type="evidence" value="ECO:0007669"/>
    <property type="project" value="UniProtKB-SubCell"/>
</dbReference>
<dbReference type="PANTHER" id="PTHR43507:SF20">
    <property type="entry name" value="NADH-UBIQUINONE OXIDOREDUCTASE CHAIN 4"/>
    <property type="match status" value="1"/>
</dbReference>
<keyword evidence="8 17" id="KW-0812">Transmembrane</keyword>
<proteinExistence type="inferred from homology"/>
<evidence type="ECO:0000256" key="17">
    <source>
        <dbReference type="RuleBase" id="RU003297"/>
    </source>
</evidence>
<evidence type="ECO:0000256" key="10">
    <source>
        <dbReference type="ARBA" id="ARBA00022982"/>
    </source>
</evidence>
<evidence type="ECO:0000256" key="4">
    <source>
        <dbReference type="ARBA" id="ARBA00012944"/>
    </source>
</evidence>
<feature type="transmembrane region" description="Helical" evidence="17">
    <location>
        <begin position="182"/>
        <end position="206"/>
    </location>
</feature>
<keyword evidence="6 17" id="KW-0813">Transport</keyword>
<feature type="transmembrane region" description="Helical" evidence="17">
    <location>
        <begin position="345"/>
        <end position="366"/>
    </location>
</feature>
<keyword evidence="7 17" id="KW-0679">Respiratory chain</keyword>
<evidence type="ECO:0000256" key="2">
    <source>
        <dbReference type="ARBA" id="ARBA00004225"/>
    </source>
</evidence>
<evidence type="ECO:0000256" key="3">
    <source>
        <dbReference type="ARBA" id="ARBA00009025"/>
    </source>
</evidence>
<keyword evidence="13 17" id="KW-0830">Ubiquinone</keyword>
<feature type="transmembrane region" description="Helical" evidence="17">
    <location>
        <begin position="274"/>
        <end position="297"/>
    </location>
</feature>
<dbReference type="GO" id="GO:0048039">
    <property type="term" value="F:ubiquinone binding"/>
    <property type="evidence" value="ECO:0007669"/>
    <property type="project" value="TreeGrafter"/>
</dbReference>
<evidence type="ECO:0000256" key="11">
    <source>
        <dbReference type="ARBA" id="ARBA00022989"/>
    </source>
</evidence>
<keyword evidence="15 17" id="KW-0472">Membrane</keyword>
<keyword evidence="14 17" id="KW-0496">Mitochondrion</keyword>
<feature type="transmembrane region" description="Helical" evidence="17">
    <location>
        <begin position="303"/>
        <end position="324"/>
    </location>
</feature>
<dbReference type="AlphaFoldDB" id="A0A6C0R2D0"/>
<keyword evidence="9" id="KW-1278">Translocase</keyword>
<accession>A0A6C0R2D0</accession>
<evidence type="ECO:0000256" key="16">
    <source>
        <dbReference type="ARBA" id="ARBA00049551"/>
    </source>
</evidence>
<gene>
    <name evidence="20" type="primary">nad4</name>
</gene>
<feature type="transmembrane region" description="Helical" evidence="17">
    <location>
        <begin position="87"/>
        <end position="104"/>
    </location>
</feature>
<keyword evidence="12 17" id="KW-0520">NAD</keyword>